<feature type="signal peptide" evidence="1">
    <location>
        <begin position="1"/>
        <end position="21"/>
    </location>
</feature>
<dbReference type="AlphaFoldDB" id="A0A8J2NCW6"/>
<evidence type="ECO:0000313" key="2">
    <source>
        <dbReference type="EMBL" id="CAG7555170.1"/>
    </source>
</evidence>
<protein>
    <recommendedName>
        <fullName evidence="4">Apple domain-containing protein</fullName>
    </recommendedName>
</protein>
<gene>
    <name evidence="2" type="ORF">FEQUK3_LOCUS892</name>
</gene>
<keyword evidence="1" id="KW-0732">Signal</keyword>
<evidence type="ECO:0008006" key="4">
    <source>
        <dbReference type="Google" id="ProtNLM"/>
    </source>
</evidence>
<dbReference type="EMBL" id="CAJSTJ010000044">
    <property type="protein sequence ID" value="CAG7555170.1"/>
    <property type="molecule type" value="Genomic_DNA"/>
</dbReference>
<sequence>MFHSFILYLAFLASLFTITIAQSCETSGTYDTCCKSPSTSSDGKVLSFQGSEFRVHCNKVIIAEYAISASTLPACAKICKDDQNCVVSHWTSAGCEKKLLTPQPSAIALVPIDAAYQAKAKRDLKTCQDQATKCKNDLDICRKGTCCSNLTICQTALSKKDAETKACVADKDKCHKDKATCETAKGQCEKDKNKCNTDKNKKCQANLKKCKGKKKTTGPFKCSNGKREKIGGVTFLHRCDQVARPKQWDMVKNPVPANDARECAAMCAKQGLSGGGLI</sequence>
<organism evidence="2 3">
    <name type="scientific">Fusarium equiseti</name>
    <name type="common">Fusarium scirpi</name>
    <dbReference type="NCBI Taxonomy" id="61235"/>
    <lineage>
        <taxon>Eukaryota</taxon>
        <taxon>Fungi</taxon>
        <taxon>Dikarya</taxon>
        <taxon>Ascomycota</taxon>
        <taxon>Pezizomycotina</taxon>
        <taxon>Sordariomycetes</taxon>
        <taxon>Hypocreomycetidae</taxon>
        <taxon>Hypocreales</taxon>
        <taxon>Nectriaceae</taxon>
        <taxon>Fusarium</taxon>
        <taxon>Fusarium incarnatum-equiseti species complex</taxon>
    </lineage>
</organism>
<feature type="chain" id="PRO_5035283962" description="Apple domain-containing protein" evidence="1">
    <location>
        <begin position="22"/>
        <end position="278"/>
    </location>
</feature>
<dbReference type="Proteomes" id="UP000693738">
    <property type="component" value="Unassembled WGS sequence"/>
</dbReference>
<reference evidence="2" key="1">
    <citation type="submission" date="2021-05" db="EMBL/GenBank/DDBJ databases">
        <authorList>
            <person name="Khan N."/>
        </authorList>
    </citation>
    <scope>NUCLEOTIDE SEQUENCE</scope>
</reference>
<name>A0A8J2NCW6_FUSEQ</name>
<proteinExistence type="predicted"/>
<evidence type="ECO:0000256" key="1">
    <source>
        <dbReference type="SAM" id="SignalP"/>
    </source>
</evidence>
<accession>A0A8J2NCW6</accession>
<evidence type="ECO:0000313" key="3">
    <source>
        <dbReference type="Proteomes" id="UP000693738"/>
    </source>
</evidence>
<comment type="caution">
    <text evidence="2">The sequence shown here is derived from an EMBL/GenBank/DDBJ whole genome shotgun (WGS) entry which is preliminary data.</text>
</comment>